<evidence type="ECO:0000313" key="7">
    <source>
        <dbReference type="Proteomes" id="UP000282837"/>
    </source>
</evidence>
<sequence>MDKQDIGLTTALRAPVQGRSKASYERMIAAAEALMVERGSDEFTLLEVSKKGKVSIGSIYNRFESKDALLHAVQLRVLERVDQQMGQRLAAARHGAGELEALVVALTEAVAETLRDNAGIMRALMMRASVDPLVAATGKTSYAATANSVKEALLLHASRIAQPDPLRAVDSVFRVLYASIARYLGFGSATTAAWEGDWEVLKQDLARMMAAFLVTAPVV</sequence>
<evidence type="ECO:0000256" key="2">
    <source>
        <dbReference type="ARBA" id="ARBA00023125"/>
    </source>
</evidence>
<proteinExistence type="predicted"/>
<feature type="DNA-binding region" description="H-T-H motif" evidence="4">
    <location>
        <begin position="44"/>
        <end position="63"/>
    </location>
</feature>
<feature type="domain" description="HTH tetR-type" evidence="5">
    <location>
        <begin position="21"/>
        <end position="81"/>
    </location>
</feature>
<keyword evidence="7" id="KW-1185">Reference proteome</keyword>
<dbReference type="SUPFAM" id="SSF46689">
    <property type="entry name" value="Homeodomain-like"/>
    <property type="match status" value="1"/>
</dbReference>
<dbReference type="PROSITE" id="PS01081">
    <property type="entry name" value="HTH_TETR_1"/>
    <property type="match status" value="1"/>
</dbReference>
<gene>
    <name evidence="6" type="ORF">EOE18_04455</name>
</gene>
<dbReference type="Pfam" id="PF00440">
    <property type="entry name" value="TetR_N"/>
    <property type="match status" value="1"/>
</dbReference>
<dbReference type="InterPro" id="IPR050109">
    <property type="entry name" value="HTH-type_TetR-like_transc_reg"/>
</dbReference>
<keyword evidence="1" id="KW-0805">Transcription regulation</keyword>
<evidence type="ECO:0000259" key="5">
    <source>
        <dbReference type="PROSITE" id="PS50977"/>
    </source>
</evidence>
<dbReference type="InterPro" id="IPR001647">
    <property type="entry name" value="HTH_TetR"/>
</dbReference>
<dbReference type="InterPro" id="IPR009057">
    <property type="entry name" value="Homeodomain-like_sf"/>
</dbReference>
<dbReference type="PANTHER" id="PTHR30055">
    <property type="entry name" value="HTH-TYPE TRANSCRIPTIONAL REGULATOR RUTR"/>
    <property type="match status" value="1"/>
</dbReference>
<evidence type="ECO:0000313" key="6">
    <source>
        <dbReference type="EMBL" id="RVU07193.1"/>
    </source>
</evidence>
<name>A0A437NB84_9SPHN</name>
<protein>
    <submittedName>
        <fullName evidence="6">TetR/AcrR family transcriptional regulator</fullName>
    </submittedName>
</protein>
<dbReference type="PROSITE" id="PS50977">
    <property type="entry name" value="HTH_TETR_2"/>
    <property type="match status" value="1"/>
</dbReference>
<dbReference type="EMBL" id="SACO01000002">
    <property type="protein sequence ID" value="RVU07193.1"/>
    <property type="molecule type" value="Genomic_DNA"/>
</dbReference>
<dbReference type="OrthoDB" id="9808189at2"/>
<accession>A0A437NB84</accession>
<evidence type="ECO:0000256" key="1">
    <source>
        <dbReference type="ARBA" id="ARBA00023015"/>
    </source>
</evidence>
<dbReference type="GO" id="GO:0003700">
    <property type="term" value="F:DNA-binding transcription factor activity"/>
    <property type="evidence" value="ECO:0007669"/>
    <property type="project" value="TreeGrafter"/>
</dbReference>
<dbReference type="Proteomes" id="UP000282837">
    <property type="component" value="Unassembled WGS sequence"/>
</dbReference>
<dbReference type="AlphaFoldDB" id="A0A437NB84"/>
<keyword evidence="3" id="KW-0804">Transcription</keyword>
<keyword evidence="2 4" id="KW-0238">DNA-binding</keyword>
<evidence type="ECO:0000256" key="4">
    <source>
        <dbReference type="PROSITE-ProRule" id="PRU00335"/>
    </source>
</evidence>
<dbReference type="PRINTS" id="PR00455">
    <property type="entry name" value="HTHTETR"/>
</dbReference>
<dbReference type="Gene3D" id="1.10.357.10">
    <property type="entry name" value="Tetracycline Repressor, domain 2"/>
    <property type="match status" value="1"/>
</dbReference>
<comment type="caution">
    <text evidence="6">The sequence shown here is derived from an EMBL/GenBank/DDBJ whole genome shotgun (WGS) entry which is preliminary data.</text>
</comment>
<dbReference type="InterPro" id="IPR023772">
    <property type="entry name" value="DNA-bd_HTH_TetR-type_CS"/>
</dbReference>
<evidence type="ECO:0000256" key="3">
    <source>
        <dbReference type="ARBA" id="ARBA00023163"/>
    </source>
</evidence>
<reference evidence="6 7" key="1">
    <citation type="submission" date="2019-01" db="EMBL/GenBank/DDBJ databases">
        <authorList>
            <person name="Chen W.-M."/>
        </authorList>
    </citation>
    <scope>NUCLEOTIDE SEQUENCE [LARGE SCALE GENOMIC DNA]</scope>
    <source>
        <strain evidence="6 7">FSY-9</strain>
    </source>
</reference>
<dbReference type="GO" id="GO:0000976">
    <property type="term" value="F:transcription cis-regulatory region binding"/>
    <property type="evidence" value="ECO:0007669"/>
    <property type="project" value="TreeGrafter"/>
</dbReference>
<dbReference type="PANTHER" id="PTHR30055:SF234">
    <property type="entry name" value="HTH-TYPE TRANSCRIPTIONAL REGULATOR BETI"/>
    <property type="match status" value="1"/>
</dbReference>
<organism evidence="6 7">
    <name type="scientific">Novosphingobium umbonatum</name>
    <dbReference type="NCBI Taxonomy" id="1908524"/>
    <lineage>
        <taxon>Bacteria</taxon>
        <taxon>Pseudomonadati</taxon>
        <taxon>Pseudomonadota</taxon>
        <taxon>Alphaproteobacteria</taxon>
        <taxon>Sphingomonadales</taxon>
        <taxon>Sphingomonadaceae</taxon>
        <taxon>Novosphingobium</taxon>
    </lineage>
</organism>